<comment type="caution">
    <text evidence="2">The sequence shown here is derived from an EMBL/GenBank/DDBJ whole genome shotgun (WGS) entry which is preliminary data.</text>
</comment>
<sequence length="213" mass="24997">MIKKIWNDPVWSKVISGGILLIIPAILSWIKTSSNHMSFMDNWIEVLNSPLIWIIVAVLILIYLLFRKKKFKYDEVSLNQDQSLLNQIITTDLPESFFNDYFRRCDLGSSFLQEHIRPLMDLENIRQNPQYEFNNPLLENIKKELLSDISSFKDHILLNTIVNEYGVVKVLDAIREDDQRFVSYKMTAHSLANKICNKYDALIRTMRSQRIGN</sequence>
<keyword evidence="1" id="KW-1133">Transmembrane helix</keyword>
<organism evidence="2">
    <name type="scientific">bioreactor metagenome</name>
    <dbReference type="NCBI Taxonomy" id="1076179"/>
    <lineage>
        <taxon>unclassified sequences</taxon>
        <taxon>metagenomes</taxon>
        <taxon>ecological metagenomes</taxon>
    </lineage>
</organism>
<name>A0A644USA1_9ZZZZ</name>
<gene>
    <name evidence="2" type="ORF">SDC9_27884</name>
</gene>
<accession>A0A644USA1</accession>
<protein>
    <submittedName>
        <fullName evidence="2">Uncharacterized protein</fullName>
    </submittedName>
</protein>
<reference evidence="2" key="1">
    <citation type="submission" date="2019-08" db="EMBL/GenBank/DDBJ databases">
        <authorList>
            <person name="Kucharzyk K."/>
            <person name="Murdoch R.W."/>
            <person name="Higgins S."/>
            <person name="Loffler F."/>
        </authorList>
    </citation>
    <scope>NUCLEOTIDE SEQUENCE</scope>
</reference>
<feature type="transmembrane region" description="Helical" evidence="1">
    <location>
        <begin position="12"/>
        <end position="30"/>
    </location>
</feature>
<feature type="transmembrane region" description="Helical" evidence="1">
    <location>
        <begin position="50"/>
        <end position="66"/>
    </location>
</feature>
<keyword evidence="1" id="KW-0812">Transmembrane</keyword>
<dbReference type="AlphaFoldDB" id="A0A644USA1"/>
<keyword evidence="1" id="KW-0472">Membrane</keyword>
<dbReference type="EMBL" id="VSSQ01000156">
    <property type="protein sequence ID" value="MPL81950.1"/>
    <property type="molecule type" value="Genomic_DNA"/>
</dbReference>
<evidence type="ECO:0000256" key="1">
    <source>
        <dbReference type="SAM" id="Phobius"/>
    </source>
</evidence>
<evidence type="ECO:0000313" key="2">
    <source>
        <dbReference type="EMBL" id="MPL81950.1"/>
    </source>
</evidence>
<proteinExistence type="predicted"/>